<accession>A0ABQ9IJX8</accession>
<organism evidence="2 3">
    <name type="scientific">Dryococelus australis</name>
    <dbReference type="NCBI Taxonomy" id="614101"/>
    <lineage>
        <taxon>Eukaryota</taxon>
        <taxon>Metazoa</taxon>
        <taxon>Ecdysozoa</taxon>
        <taxon>Arthropoda</taxon>
        <taxon>Hexapoda</taxon>
        <taxon>Insecta</taxon>
        <taxon>Pterygota</taxon>
        <taxon>Neoptera</taxon>
        <taxon>Polyneoptera</taxon>
        <taxon>Phasmatodea</taxon>
        <taxon>Verophasmatodea</taxon>
        <taxon>Anareolatae</taxon>
        <taxon>Phasmatidae</taxon>
        <taxon>Eurycanthinae</taxon>
        <taxon>Dryococelus</taxon>
    </lineage>
</organism>
<dbReference type="EMBL" id="JARBHB010000001">
    <property type="protein sequence ID" value="KAJ8897003.1"/>
    <property type="molecule type" value="Genomic_DNA"/>
</dbReference>
<evidence type="ECO:0000256" key="1">
    <source>
        <dbReference type="SAM" id="MobiDB-lite"/>
    </source>
</evidence>
<evidence type="ECO:0000313" key="2">
    <source>
        <dbReference type="EMBL" id="KAJ8897003.1"/>
    </source>
</evidence>
<sequence>MRVIEVKMETHRNEVTGEMGDPRENPPTNGIVRHDSHMRKSGDQECLVPALFLTPEAVLANRMSAVGHTHVVIFPGCWLDGVRCRDLPCSDFPEFHLCLSSSTNDFRPRGRIIDSRRDVRADVSTVRMDCSKFCPLEYAGHRPASYEGPLLDTLLQRFTAGVLTCLVCFGSSTSELTPVLGAVVGMRRLAHNAIKTGHGTGDCRTWLDYSPRRTGFHSRLDHSRIFASGNRPDDAAGLQVFSGSPASPALSFRLCSIPRFTLIGSQNLGMRRHFSSRRHLVGGGHSLEEARGRGQGGLPISALEWLKYTTAAYESVRFDYYSINQYMQKLVWKTANAQFEVNNTGAFHHPQTLENCAANWPLLLFFYKGAVVTERLDYSPPTKANRDHFPAESVRIFSSGNRARRWLLFVGGYSRGYPPPPLNSGIAPFSRPQLHVTARNGMWPAWQAAETFLQSLDGLWFPSVAARSQHYPEAKASSRKTCFGIFPRNFTTPNHCPSQGQCGDCRFYAPERVLGVHRTAVCLPGSPVVAIKVVGGMRVVIGGKEREGGPETPLLFLSSLIKYLELPSVAETALRRLPPPPPLREAALRPDIPPPPAAKIPTRLQTVESGEKGRERKSRCISVDDLCDVTASSDRPYFTY</sequence>
<gene>
    <name evidence="2" type="ORF">PR048_002349</name>
</gene>
<comment type="caution">
    <text evidence="2">The sequence shown here is derived from an EMBL/GenBank/DDBJ whole genome shotgun (WGS) entry which is preliminary data.</text>
</comment>
<protein>
    <submittedName>
        <fullName evidence="2">Uncharacterized protein</fullName>
    </submittedName>
</protein>
<dbReference type="Proteomes" id="UP001159363">
    <property type="component" value="Chromosome 1"/>
</dbReference>
<keyword evidence="3" id="KW-1185">Reference proteome</keyword>
<name>A0ABQ9IJX8_9NEOP</name>
<evidence type="ECO:0000313" key="3">
    <source>
        <dbReference type="Proteomes" id="UP001159363"/>
    </source>
</evidence>
<reference evidence="2 3" key="1">
    <citation type="submission" date="2023-02" db="EMBL/GenBank/DDBJ databases">
        <title>LHISI_Scaffold_Assembly.</title>
        <authorList>
            <person name="Stuart O.P."/>
            <person name="Cleave R."/>
            <person name="Magrath M.J.L."/>
            <person name="Mikheyev A.S."/>
        </authorList>
    </citation>
    <scope>NUCLEOTIDE SEQUENCE [LARGE SCALE GENOMIC DNA]</scope>
    <source>
        <strain evidence="2">Daus_M_001</strain>
        <tissue evidence="2">Leg muscle</tissue>
    </source>
</reference>
<proteinExistence type="predicted"/>
<feature type="region of interest" description="Disordered" evidence="1">
    <location>
        <begin position="576"/>
        <end position="616"/>
    </location>
</feature>